<evidence type="ECO:0000313" key="3">
    <source>
        <dbReference type="RefSeq" id="XP_044940362.1"/>
    </source>
</evidence>
<sequence>MAASLLLRRGRSAALKTVLREARLCRGLASTVSLSAESGKTEKGLPPDSKRQSPPKSPRAQRTVRSRCGYWQDSKVRTTLLSAGEKKGRGLLRMRWAPALENRVAASGACSAAVYF</sequence>
<feature type="region of interest" description="Disordered" evidence="1">
    <location>
        <begin position="33"/>
        <end position="65"/>
    </location>
</feature>
<dbReference type="CTD" id="4731"/>
<dbReference type="Proteomes" id="UP000000715">
    <property type="component" value="Unplaced"/>
</dbReference>
<organism evidence="2 3">
    <name type="scientific">Mustela putorius furo</name>
    <name type="common">European domestic ferret</name>
    <name type="synonym">Mustela furo</name>
    <dbReference type="NCBI Taxonomy" id="9669"/>
    <lineage>
        <taxon>Eukaryota</taxon>
        <taxon>Metazoa</taxon>
        <taxon>Chordata</taxon>
        <taxon>Craniata</taxon>
        <taxon>Vertebrata</taxon>
        <taxon>Euteleostomi</taxon>
        <taxon>Mammalia</taxon>
        <taxon>Eutheria</taxon>
        <taxon>Laurasiatheria</taxon>
        <taxon>Carnivora</taxon>
        <taxon>Caniformia</taxon>
        <taxon>Musteloidea</taxon>
        <taxon>Mustelidae</taxon>
        <taxon>Mustelinae</taxon>
        <taxon>Mustela</taxon>
    </lineage>
</organism>
<keyword evidence="2" id="KW-1185">Reference proteome</keyword>
<dbReference type="GeneID" id="101679801"/>
<reference evidence="3" key="1">
    <citation type="submission" date="2025-08" db="UniProtKB">
        <authorList>
            <consortium name="RefSeq"/>
        </authorList>
    </citation>
    <scope>IDENTIFICATION</scope>
    <source>
        <tissue evidence="3">Brain</tissue>
    </source>
</reference>
<protein>
    <submittedName>
        <fullName evidence="3">NADH dehydrogenase [ubiquinone] flavoprotein 3, mitochondrial isoform X3</fullName>
    </submittedName>
</protein>
<proteinExistence type="predicted"/>
<feature type="compositionally biased region" description="Basic and acidic residues" evidence="1">
    <location>
        <begin position="39"/>
        <end position="51"/>
    </location>
</feature>
<name>A0A8U0SCY6_MUSPF</name>
<dbReference type="RefSeq" id="XP_044940362.1">
    <property type="nucleotide sequence ID" value="XM_045084427.1"/>
</dbReference>
<evidence type="ECO:0000256" key="1">
    <source>
        <dbReference type="SAM" id="MobiDB-lite"/>
    </source>
</evidence>
<evidence type="ECO:0000313" key="2">
    <source>
        <dbReference type="Proteomes" id="UP000000715"/>
    </source>
</evidence>
<accession>A0A8U0SCY6</accession>
<gene>
    <name evidence="3" type="primary">NDUFV3</name>
</gene>
<dbReference type="AlphaFoldDB" id="A0A8U0SCY6"/>